<comment type="caution">
    <text evidence="1">The sequence shown here is derived from an EMBL/GenBank/DDBJ whole genome shotgun (WGS) entry which is preliminary data.</text>
</comment>
<evidence type="ECO:0000313" key="1">
    <source>
        <dbReference type="EMBL" id="CAE6497221.1"/>
    </source>
</evidence>
<sequence length="72" mass="7890">MIGEVYDSSASHFDHDEPISRKTASMIALRTPRSYLLEDETPSVAAAVSNDEGEFSVSIDFRTNFSSVAYGL</sequence>
<name>A0A8H3HCI1_9AGAM</name>
<gene>
    <name evidence="1" type="ORF">RDB_LOCUS115111</name>
</gene>
<proteinExistence type="predicted"/>
<protein>
    <submittedName>
        <fullName evidence="1">Uncharacterized protein</fullName>
    </submittedName>
</protein>
<organism evidence="1 2">
    <name type="scientific">Rhizoctonia solani</name>
    <dbReference type="NCBI Taxonomy" id="456999"/>
    <lineage>
        <taxon>Eukaryota</taxon>
        <taxon>Fungi</taxon>
        <taxon>Dikarya</taxon>
        <taxon>Basidiomycota</taxon>
        <taxon>Agaricomycotina</taxon>
        <taxon>Agaricomycetes</taxon>
        <taxon>Cantharellales</taxon>
        <taxon>Ceratobasidiaceae</taxon>
        <taxon>Rhizoctonia</taxon>
    </lineage>
</organism>
<dbReference type="Proteomes" id="UP000663831">
    <property type="component" value="Unassembled WGS sequence"/>
</dbReference>
<dbReference type="AlphaFoldDB" id="A0A8H3HCI1"/>
<dbReference type="EMBL" id="CAJMWV010004346">
    <property type="protein sequence ID" value="CAE6497221.1"/>
    <property type="molecule type" value="Genomic_DNA"/>
</dbReference>
<evidence type="ECO:0000313" key="2">
    <source>
        <dbReference type="Proteomes" id="UP000663831"/>
    </source>
</evidence>
<reference evidence="1" key="1">
    <citation type="submission" date="2021-01" db="EMBL/GenBank/DDBJ databases">
        <authorList>
            <person name="Kaushik A."/>
        </authorList>
    </citation>
    <scope>NUCLEOTIDE SEQUENCE</scope>
    <source>
        <strain evidence="1">AG3-1AP</strain>
    </source>
</reference>
<accession>A0A8H3HCI1</accession>